<keyword evidence="3" id="KW-1185">Reference proteome</keyword>
<dbReference type="AlphaFoldDB" id="A0A409X8I4"/>
<name>A0A409X8I4_PSICY</name>
<accession>A0A409X8I4</accession>
<gene>
    <name evidence="2" type="ORF">CVT25_000925</name>
</gene>
<reference evidence="2 3" key="1">
    <citation type="journal article" date="2018" name="Evol. Lett.">
        <title>Horizontal gene cluster transfer increased hallucinogenic mushroom diversity.</title>
        <authorList>
            <person name="Reynolds H.T."/>
            <person name="Vijayakumar V."/>
            <person name="Gluck-Thaler E."/>
            <person name="Korotkin H.B."/>
            <person name="Matheny P.B."/>
            <person name="Slot J.C."/>
        </authorList>
    </citation>
    <scope>NUCLEOTIDE SEQUENCE [LARGE SCALE GENOMIC DNA]</scope>
    <source>
        <strain evidence="2 3">2631</strain>
    </source>
</reference>
<keyword evidence="1" id="KW-0732">Signal</keyword>
<evidence type="ECO:0000313" key="3">
    <source>
        <dbReference type="Proteomes" id="UP000283269"/>
    </source>
</evidence>
<proteinExistence type="predicted"/>
<organism evidence="2 3">
    <name type="scientific">Psilocybe cyanescens</name>
    <dbReference type="NCBI Taxonomy" id="93625"/>
    <lineage>
        <taxon>Eukaryota</taxon>
        <taxon>Fungi</taxon>
        <taxon>Dikarya</taxon>
        <taxon>Basidiomycota</taxon>
        <taxon>Agaricomycotina</taxon>
        <taxon>Agaricomycetes</taxon>
        <taxon>Agaricomycetidae</taxon>
        <taxon>Agaricales</taxon>
        <taxon>Agaricineae</taxon>
        <taxon>Strophariaceae</taxon>
        <taxon>Psilocybe</taxon>
    </lineage>
</organism>
<feature type="signal peptide" evidence="1">
    <location>
        <begin position="1"/>
        <end position="20"/>
    </location>
</feature>
<dbReference type="Proteomes" id="UP000283269">
    <property type="component" value="Unassembled WGS sequence"/>
</dbReference>
<evidence type="ECO:0000313" key="2">
    <source>
        <dbReference type="EMBL" id="PPQ87108.1"/>
    </source>
</evidence>
<dbReference type="EMBL" id="NHYD01002370">
    <property type="protein sequence ID" value="PPQ87108.1"/>
    <property type="molecule type" value="Genomic_DNA"/>
</dbReference>
<feature type="chain" id="PRO_5019389892" description="Extracellular membrane protein CFEM domain-containing protein" evidence="1">
    <location>
        <begin position="21"/>
        <end position="92"/>
    </location>
</feature>
<dbReference type="OrthoDB" id="3439550at2759"/>
<protein>
    <recommendedName>
        <fullName evidence="4">Extracellular membrane protein CFEM domain-containing protein</fullName>
    </recommendedName>
</protein>
<evidence type="ECO:0008006" key="4">
    <source>
        <dbReference type="Google" id="ProtNLM"/>
    </source>
</evidence>
<evidence type="ECO:0000256" key="1">
    <source>
        <dbReference type="SAM" id="SignalP"/>
    </source>
</evidence>
<comment type="caution">
    <text evidence="2">The sequence shown here is derived from an EMBL/GenBank/DDBJ whole genome shotgun (WGS) entry which is preliminary data.</text>
</comment>
<sequence>MKFTSAIALVLTTLPFMVSAANATDADAKAACRQVCCDALVQGVRPAGNTGINCSPDDTGDCFFGGQLLTAMTWIQAPNGAQRGTGTDCIGF</sequence>
<dbReference type="InParanoid" id="A0A409X8I4"/>